<dbReference type="Proteomes" id="UP001519325">
    <property type="component" value="Unassembled WGS sequence"/>
</dbReference>
<dbReference type="PANTHER" id="PTHR46696">
    <property type="entry name" value="P450, PUTATIVE (EUROFUNG)-RELATED"/>
    <property type="match status" value="1"/>
</dbReference>
<keyword evidence="9" id="KW-1185">Reference proteome</keyword>
<dbReference type="PRINTS" id="PR00359">
    <property type="entry name" value="BP450"/>
</dbReference>
<dbReference type="EMBL" id="JAGGMR010000001">
    <property type="protein sequence ID" value="MBP2191563.1"/>
    <property type="molecule type" value="Genomic_DNA"/>
</dbReference>
<accession>A0ABS4QIZ7</accession>
<dbReference type="SUPFAM" id="SSF48264">
    <property type="entry name" value="Cytochrome P450"/>
    <property type="match status" value="1"/>
</dbReference>
<evidence type="ECO:0000313" key="9">
    <source>
        <dbReference type="Proteomes" id="UP001519325"/>
    </source>
</evidence>
<keyword evidence="6 7" id="KW-0503">Monooxygenase</keyword>
<dbReference type="PROSITE" id="PS00086">
    <property type="entry name" value="CYTOCHROME_P450"/>
    <property type="match status" value="1"/>
</dbReference>
<keyword evidence="4 7" id="KW-0560">Oxidoreductase</keyword>
<evidence type="ECO:0000256" key="5">
    <source>
        <dbReference type="ARBA" id="ARBA00023004"/>
    </source>
</evidence>
<keyword evidence="2 7" id="KW-0349">Heme</keyword>
<proteinExistence type="inferred from homology"/>
<protein>
    <submittedName>
        <fullName evidence="8">Cytochrome P450</fullName>
    </submittedName>
</protein>
<dbReference type="InterPro" id="IPR001128">
    <property type="entry name" value="Cyt_P450"/>
</dbReference>
<evidence type="ECO:0000313" key="8">
    <source>
        <dbReference type="EMBL" id="MBP2191563.1"/>
    </source>
</evidence>
<keyword evidence="5 7" id="KW-0408">Iron</keyword>
<dbReference type="PANTHER" id="PTHR46696:SF1">
    <property type="entry name" value="CYTOCHROME P450 YJIB-RELATED"/>
    <property type="match status" value="1"/>
</dbReference>
<evidence type="ECO:0000256" key="1">
    <source>
        <dbReference type="ARBA" id="ARBA00010617"/>
    </source>
</evidence>
<evidence type="ECO:0000256" key="4">
    <source>
        <dbReference type="ARBA" id="ARBA00023002"/>
    </source>
</evidence>
<evidence type="ECO:0000256" key="2">
    <source>
        <dbReference type="ARBA" id="ARBA00022617"/>
    </source>
</evidence>
<name>A0ABS4QIZ7_9NOCA</name>
<comment type="similarity">
    <text evidence="1 7">Belongs to the cytochrome P450 family.</text>
</comment>
<dbReference type="InterPro" id="IPR017972">
    <property type="entry name" value="Cyt_P450_CS"/>
</dbReference>
<organism evidence="8 9">
    <name type="scientific">Nocardia goodfellowii</name>
    <dbReference type="NCBI Taxonomy" id="882446"/>
    <lineage>
        <taxon>Bacteria</taxon>
        <taxon>Bacillati</taxon>
        <taxon>Actinomycetota</taxon>
        <taxon>Actinomycetes</taxon>
        <taxon>Mycobacteriales</taxon>
        <taxon>Nocardiaceae</taxon>
        <taxon>Nocardia</taxon>
    </lineage>
</organism>
<keyword evidence="3 7" id="KW-0479">Metal-binding</keyword>
<dbReference type="InterPro" id="IPR036396">
    <property type="entry name" value="Cyt_P450_sf"/>
</dbReference>
<evidence type="ECO:0000256" key="7">
    <source>
        <dbReference type="RuleBase" id="RU000461"/>
    </source>
</evidence>
<dbReference type="PRINTS" id="PR00385">
    <property type="entry name" value="P450"/>
</dbReference>
<reference evidence="8 9" key="1">
    <citation type="submission" date="2021-03" db="EMBL/GenBank/DDBJ databases">
        <title>Sequencing the genomes of 1000 actinobacteria strains.</title>
        <authorList>
            <person name="Klenk H.-P."/>
        </authorList>
    </citation>
    <scope>NUCLEOTIDE SEQUENCE [LARGE SCALE GENOMIC DNA]</scope>
    <source>
        <strain evidence="8 9">DSM 45516</strain>
    </source>
</reference>
<sequence>MTETAPRAVQLAAWSKTADAYAALAELRRTGPVVPVVLPGGPTVWMVTRYAEARAALTDPRLIKEVGRLSDPSHGFAGRRYPDDMFAVFGRHAVNTDGVDHRRLRAVYQPFLSRRAVLRWRPTIEQITARLLDEIAEIGCPELHSDFGQPLAATVLARILGIPDAHVATITGLAEASVSGRPPAELATVFADLMGLVVDLIGAKRDRPGNDLLTVMLGHEANDEWTTTEVAGTVFAALTAGQTTSATLISAAAALLAEKPALRRLLEDPATTAELVEEILRYQPPGVNATWRFAAEDLELGGVAIPAGAIVVVSVASANRDDEVYTDASTMCPHRRAAEPPHLAFGHGPHLCVGASLARLTAATALPALFRRFPRLTPVVPFHELAWSTAVVEWRPSRVDVCLEPR</sequence>
<dbReference type="InterPro" id="IPR002397">
    <property type="entry name" value="Cyt_P450_B"/>
</dbReference>
<dbReference type="RefSeq" id="WP_209893350.1">
    <property type="nucleotide sequence ID" value="NZ_JAGGMR010000001.1"/>
</dbReference>
<dbReference type="Pfam" id="PF00067">
    <property type="entry name" value="p450"/>
    <property type="match status" value="1"/>
</dbReference>
<evidence type="ECO:0000256" key="3">
    <source>
        <dbReference type="ARBA" id="ARBA00022723"/>
    </source>
</evidence>
<dbReference type="Gene3D" id="1.10.630.10">
    <property type="entry name" value="Cytochrome P450"/>
    <property type="match status" value="1"/>
</dbReference>
<comment type="caution">
    <text evidence="8">The sequence shown here is derived from an EMBL/GenBank/DDBJ whole genome shotgun (WGS) entry which is preliminary data.</text>
</comment>
<evidence type="ECO:0000256" key="6">
    <source>
        <dbReference type="ARBA" id="ARBA00023033"/>
    </source>
</evidence>
<gene>
    <name evidence="8" type="ORF">BJ987_004464</name>
</gene>